<protein>
    <submittedName>
        <fullName evidence="2">Amidohydrolase family protein</fullName>
    </submittedName>
</protein>
<dbReference type="SUPFAM" id="SSF51556">
    <property type="entry name" value="Metallo-dependent hydrolases"/>
    <property type="match status" value="1"/>
</dbReference>
<dbReference type="RefSeq" id="WP_241936722.1">
    <property type="nucleotide sequence ID" value="NZ_JALBGC010000003.1"/>
</dbReference>
<dbReference type="Gene3D" id="3.40.50.10910">
    <property type="entry name" value="Amidohydrolase"/>
    <property type="match status" value="1"/>
</dbReference>
<feature type="domain" description="Amidohydrolase-related" evidence="1">
    <location>
        <begin position="84"/>
        <end position="464"/>
    </location>
</feature>
<dbReference type="GO" id="GO:0016810">
    <property type="term" value="F:hydrolase activity, acting on carbon-nitrogen (but not peptide) bonds"/>
    <property type="evidence" value="ECO:0007669"/>
    <property type="project" value="InterPro"/>
</dbReference>
<dbReference type="Pfam" id="PF01979">
    <property type="entry name" value="Amidohydro_1"/>
    <property type="match status" value="1"/>
</dbReference>
<reference evidence="2" key="1">
    <citation type="submission" date="2022-03" db="EMBL/GenBank/DDBJ databases">
        <title>Bacterial whole genome sequence for Hymenobacter sp. DH14.</title>
        <authorList>
            <person name="Le V."/>
        </authorList>
    </citation>
    <scope>NUCLEOTIDE SEQUENCE</scope>
    <source>
        <strain evidence="2">DH14</strain>
    </source>
</reference>
<gene>
    <name evidence="2" type="ORF">MON38_13630</name>
</gene>
<dbReference type="InterPro" id="IPR011059">
    <property type="entry name" value="Metal-dep_hydrolase_composite"/>
</dbReference>
<sequence length="481" mass="52026">MNLFRLFFGLSLAVLLTTCARKPRPTRLEIFDVVINHVTLIDVRTGRLTPNQVVAIAKGKIVQVQVADKDSYAAKQYVNGNGRYLIPGLWDMHVHFRGGDSLAAANKKSLTLYLAHGITTVRDCGGDLTPRIFEWRREMDAGLLPGPRIFTSGPKIDGPGATWPGSLEVETSAQIRHALDSLQQLKVDYVKIYDSKISGRAYLETIRQAQRRGLKTTGHMPYTVTLAEAIGRGLDATEHLYYVLKACSSKEDSLTALVRASQGTARPLGLFATLPAVNATYSPAAAARIFALMAKRHTAAVPTLFIGQTLAGLPTNDHARDSLLAYIDPKIQATYRRRLASARQQSPAAQALSRQLENRFSSLIAPMQAAGVRLLAGSDSGPFNSFVYPGASLQEELILLVQAGLTPLQALQTATINGAEFMGVADHTAAIAPGKDADLLLLTGNPLENIANVKSIDAVISRGKAYPVASLQNLLRAVRNR</sequence>
<organism evidence="2 3">
    <name type="scientific">Hymenobacter cyanobacteriorum</name>
    <dbReference type="NCBI Taxonomy" id="2926463"/>
    <lineage>
        <taxon>Bacteria</taxon>
        <taxon>Pseudomonadati</taxon>
        <taxon>Bacteroidota</taxon>
        <taxon>Cytophagia</taxon>
        <taxon>Cytophagales</taxon>
        <taxon>Hymenobacteraceae</taxon>
        <taxon>Hymenobacter</taxon>
    </lineage>
</organism>
<dbReference type="InterPro" id="IPR051781">
    <property type="entry name" value="Metallo-dep_Hydrolase"/>
</dbReference>
<evidence type="ECO:0000313" key="2">
    <source>
        <dbReference type="EMBL" id="MCI1188464.1"/>
    </source>
</evidence>
<dbReference type="InterPro" id="IPR032466">
    <property type="entry name" value="Metal_Hydrolase"/>
</dbReference>
<dbReference type="Proteomes" id="UP001139193">
    <property type="component" value="Unassembled WGS sequence"/>
</dbReference>
<dbReference type="Gene3D" id="3.30.110.90">
    <property type="entry name" value="Amidohydrolase"/>
    <property type="match status" value="1"/>
</dbReference>
<dbReference type="PANTHER" id="PTHR43135:SF3">
    <property type="entry name" value="ALPHA-D-RIBOSE 1-METHYLPHOSPHONATE 5-TRIPHOSPHATE DIPHOSPHATASE"/>
    <property type="match status" value="1"/>
</dbReference>
<dbReference type="SUPFAM" id="SSF51338">
    <property type="entry name" value="Composite domain of metallo-dependent hydrolases"/>
    <property type="match status" value="1"/>
</dbReference>
<keyword evidence="3" id="KW-1185">Reference proteome</keyword>
<evidence type="ECO:0000259" key="1">
    <source>
        <dbReference type="Pfam" id="PF01979"/>
    </source>
</evidence>
<evidence type="ECO:0000313" key="3">
    <source>
        <dbReference type="Proteomes" id="UP001139193"/>
    </source>
</evidence>
<dbReference type="EMBL" id="JALBGC010000003">
    <property type="protein sequence ID" value="MCI1188464.1"/>
    <property type="molecule type" value="Genomic_DNA"/>
</dbReference>
<dbReference type="AlphaFoldDB" id="A0A9X1VFY6"/>
<dbReference type="PANTHER" id="PTHR43135">
    <property type="entry name" value="ALPHA-D-RIBOSE 1-METHYLPHOSPHONATE 5-TRIPHOSPHATE DIPHOSPHATASE"/>
    <property type="match status" value="1"/>
</dbReference>
<proteinExistence type="predicted"/>
<dbReference type="Gene3D" id="1.20.58.520">
    <property type="entry name" value="Amidohydrolase"/>
    <property type="match status" value="1"/>
</dbReference>
<accession>A0A9X1VFY6</accession>
<comment type="caution">
    <text evidence="2">The sequence shown here is derived from an EMBL/GenBank/DDBJ whole genome shotgun (WGS) entry which is preliminary data.</text>
</comment>
<dbReference type="InterPro" id="IPR006680">
    <property type="entry name" value="Amidohydro-rel"/>
</dbReference>
<dbReference type="Gene3D" id="2.30.40.10">
    <property type="entry name" value="Urease, subunit C, domain 1"/>
    <property type="match status" value="1"/>
</dbReference>
<name>A0A9X1VFY6_9BACT</name>